<evidence type="ECO:0000313" key="1">
    <source>
        <dbReference type="EMBL" id="KAH9699948.1"/>
    </source>
</evidence>
<accession>A0ACB8ISI7</accession>
<dbReference type="Proteomes" id="UP000829398">
    <property type="component" value="Chromosome 8"/>
</dbReference>
<proteinExistence type="predicted"/>
<keyword evidence="2" id="KW-1185">Reference proteome</keyword>
<gene>
    <name evidence="1" type="ORF">KPL71_024554</name>
</gene>
<evidence type="ECO:0000313" key="2">
    <source>
        <dbReference type="Proteomes" id="UP000829398"/>
    </source>
</evidence>
<dbReference type="EMBL" id="CM039177">
    <property type="protein sequence ID" value="KAH9699948.1"/>
    <property type="molecule type" value="Genomic_DNA"/>
</dbReference>
<organism evidence="1 2">
    <name type="scientific">Citrus sinensis</name>
    <name type="common">Sweet orange</name>
    <name type="synonym">Citrus aurantium var. sinensis</name>
    <dbReference type="NCBI Taxonomy" id="2711"/>
    <lineage>
        <taxon>Eukaryota</taxon>
        <taxon>Viridiplantae</taxon>
        <taxon>Streptophyta</taxon>
        <taxon>Embryophyta</taxon>
        <taxon>Tracheophyta</taxon>
        <taxon>Spermatophyta</taxon>
        <taxon>Magnoliopsida</taxon>
        <taxon>eudicotyledons</taxon>
        <taxon>Gunneridae</taxon>
        <taxon>Pentapetalae</taxon>
        <taxon>rosids</taxon>
        <taxon>malvids</taxon>
        <taxon>Sapindales</taxon>
        <taxon>Rutaceae</taxon>
        <taxon>Aurantioideae</taxon>
        <taxon>Citrus</taxon>
    </lineage>
</organism>
<sequence length="507" mass="57091">MGPTGSGKSKLAVDLASHFPIEIINADSMQVYQGLDVLTNKVSLQDQKGLSPFSFSVYVLQCSFLWIVMFSCVFGLNGFCLSSDFVGVPHHLLGTVSPNVEFTAKEFRDSAVPLISEILSRDHIPFIVGGTNYYIQALVSPFLLDDSAEDMDESCFGSLSGDEPVGPDSDLARDSSSYSYDLLKDLDPVAANRIHPNNYRKINQYLSLYARTGVLPSKLYQGKAAENWGRVDNFRFNCCFICVDAANPVLDRYVEQRVDCMIDAGLLDEVYDIYNANADYTRGLRQAIGVREFEDFLSVYHSVDRDNKTSGPTNATLNSRNKDDKTLKDCMRAILKSSADDQLKVLLEEAIDRVKLNTRRLVRCQKRRLNQLQTLFGWDIHYVDSTESISCKSDEVWTAQVVGPAVKIIRAFLSEDERLMPNLAGMIGTSVNSTERDLWTQYVCKACGDKVLRGAYEWEQHKQGRRHRKRIYNLRKSQRFSSAGQQHQQQNTSVATEQSSMSCQVQI</sequence>
<reference evidence="2" key="1">
    <citation type="journal article" date="2023" name="Hortic. Res.">
        <title>A chromosome-level phased genome enabling allele-level studies in sweet orange: a case study on citrus Huanglongbing tolerance.</title>
        <authorList>
            <person name="Wu B."/>
            <person name="Yu Q."/>
            <person name="Deng Z."/>
            <person name="Duan Y."/>
            <person name="Luo F."/>
            <person name="Gmitter F. Jr."/>
        </authorList>
    </citation>
    <scope>NUCLEOTIDE SEQUENCE [LARGE SCALE GENOMIC DNA]</scope>
    <source>
        <strain evidence="2">cv. Valencia</strain>
    </source>
</reference>
<protein>
    <submittedName>
        <fullName evidence="1">tRNA dimethylallyltransferase 2</fullName>
    </submittedName>
</protein>
<name>A0ACB8ISI7_CITSI</name>
<comment type="caution">
    <text evidence="1">The sequence shown here is derived from an EMBL/GenBank/DDBJ whole genome shotgun (WGS) entry which is preliminary data.</text>
</comment>